<dbReference type="InterPro" id="IPR007123">
    <property type="entry name" value="Gelsolin-like_dom"/>
</dbReference>
<feature type="domain" description="Gelsolin-like" evidence="2">
    <location>
        <begin position="267"/>
        <end position="334"/>
    </location>
</feature>
<dbReference type="InterPro" id="IPR007122">
    <property type="entry name" value="Villin/Gelsolin"/>
</dbReference>
<evidence type="ECO:0000256" key="1">
    <source>
        <dbReference type="ARBA" id="ARBA00022737"/>
    </source>
</evidence>
<dbReference type="FunFam" id="3.40.20.10:FF:000028">
    <property type="entry name" value="Villin-like 1"/>
    <property type="match status" value="1"/>
</dbReference>
<dbReference type="EMBL" id="EF676463">
    <property type="protein sequence ID" value="ABR16365.1"/>
    <property type="molecule type" value="mRNA"/>
</dbReference>
<accession>B8LL35</accession>
<dbReference type="GO" id="GO:0051014">
    <property type="term" value="P:actin filament severing"/>
    <property type="evidence" value="ECO:0007669"/>
    <property type="project" value="TreeGrafter"/>
</dbReference>
<dbReference type="CDD" id="cd11288">
    <property type="entry name" value="gelsolin_S5_like"/>
    <property type="match status" value="1"/>
</dbReference>
<dbReference type="GO" id="GO:0051015">
    <property type="term" value="F:actin filament binding"/>
    <property type="evidence" value="ECO:0007669"/>
    <property type="project" value="InterPro"/>
</dbReference>
<dbReference type="PRINTS" id="PR00597">
    <property type="entry name" value="GELSOLIN"/>
</dbReference>
<dbReference type="InterPro" id="IPR029006">
    <property type="entry name" value="ADF-H/Gelsolin-like_dom_sf"/>
</dbReference>
<dbReference type="FunFam" id="3.40.20.10:FF:000002">
    <property type="entry name" value="Gelsolin"/>
    <property type="match status" value="1"/>
</dbReference>
<dbReference type="AlphaFoldDB" id="B8LL35"/>
<protein>
    <recommendedName>
        <fullName evidence="2">Gelsolin-like domain-containing protein</fullName>
    </recommendedName>
</protein>
<dbReference type="PANTHER" id="PTHR11977">
    <property type="entry name" value="VILLIN"/>
    <property type="match status" value="1"/>
</dbReference>
<name>B8LL35_PICSI</name>
<dbReference type="OMA" id="TINKMRM"/>
<dbReference type="CDD" id="cd11289">
    <property type="entry name" value="gelsolin_S2_like"/>
    <property type="match status" value="1"/>
</dbReference>
<feature type="domain" description="Gelsolin-like" evidence="2">
    <location>
        <begin position="149"/>
        <end position="217"/>
    </location>
</feature>
<keyword evidence="1" id="KW-0677">Repeat</keyword>
<proteinExistence type="evidence at transcript level"/>
<reference evidence="3" key="1">
    <citation type="submission" date="2007-06" db="EMBL/GenBank/DDBJ databases">
        <title>Full length cDNA sequences from Sitka Spruce (Picea sitchensis).</title>
        <authorList>
            <person name="Ralph S.G."/>
            <person name="Chun H.E."/>
            <person name="Liao N."/>
            <person name="Ali J."/>
            <person name="Reid K."/>
            <person name="Kolosova N."/>
            <person name="Cooper N."/>
            <person name="Cullis C."/>
            <person name="Jancsik S."/>
            <person name="Moore R."/>
            <person name="Mayo M."/>
            <person name="Wagner S."/>
            <person name="Holt R.A."/>
            <person name="Jones S.J.M."/>
            <person name="Marra M.A."/>
            <person name="Ritland C.E."/>
            <person name="Ritland K."/>
            <person name="Bohlmann J."/>
        </authorList>
    </citation>
    <scope>NUCLEOTIDE SEQUENCE</scope>
    <source>
        <tissue evidence="3">Green portion of the leader tissue</tissue>
    </source>
</reference>
<dbReference type="Gene3D" id="3.40.20.10">
    <property type="entry name" value="Severin"/>
    <property type="match status" value="5"/>
</dbReference>
<dbReference type="SUPFAM" id="SSF55753">
    <property type="entry name" value="Actin depolymerizing proteins"/>
    <property type="match status" value="5"/>
</dbReference>
<dbReference type="SMART" id="SM00262">
    <property type="entry name" value="GEL"/>
    <property type="match status" value="5"/>
</dbReference>
<evidence type="ECO:0000259" key="2">
    <source>
        <dbReference type="Pfam" id="PF00626"/>
    </source>
</evidence>
<dbReference type="PANTHER" id="PTHR11977:SF51">
    <property type="entry name" value="PROTEIN FLIGHTLESS-1 HOMOLOG"/>
    <property type="match status" value="1"/>
</dbReference>
<feature type="domain" description="Gelsolin-like" evidence="2">
    <location>
        <begin position="29"/>
        <end position="111"/>
    </location>
</feature>
<organism evidence="3">
    <name type="scientific">Picea sitchensis</name>
    <name type="common">Sitka spruce</name>
    <name type="synonym">Pinus sitchensis</name>
    <dbReference type="NCBI Taxonomy" id="3332"/>
    <lineage>
        <taxon>Eukaryota</taxon>
        <taxon>Viridiplantae</taxon>
        <taxon>Streptophyta</taxon>
        <taxon>Embryophyta</taxon>
        <taxon>Tracheophyta</taxon>
        <taxon>Spermatophyta</taxon>
        <taxon>Pinopsida</taxon>
        <taxon>Pinidae</taxon>
        <taxon>Conifers I</taxon>
        <taxon>Pinales</taxon>
        <taxon>Pinaceae</taxon>
        <taxon>Picea</taxon>
    </lineage>
</organism>
<dbReference type="CDD" id="cd11290">
    <property type="entry name" value="gelsolin_S1_like"/>
    <property type="match status" value="1"/>
</dbReference>
<feature type="domain" description="Gelsolin-like" evidence="2">
    <location>
        <begin position="403"/>
        <end position="484"/>
    </location>
</feature>
<dbReference type="CDD" id="cd11293">
    <property type="entry name" value="gelsolin_S4_like"/>
    <property type="match status" value="1"/>
</dbReference>
<evidence type="ECO:0000313" key="3">
    <source>
        <dbReference type="EMBL" id="ABR16365.1"/>
    </source>
</evidence>
<dbReference type="CDD" id="cd11292">
    <property type="entry name" value="gelsolin_S3_like"/>
    <property type="match status" value="1"/>
</dbReference>
<dbReference type="Pfam" id="PF00626">
    <property type="entry name" value="Gelsolin"/>
    <property type="match status" value="4"/>
</dbReference>
<sequence length="610" mass="67348">MAVSMKNVDPAFQGVGQKVGTDIWRIENFRPVPIPKSDYGKFYCGDSYIVLQTTATKSGAYHYDIHFWLGKDTSQDEAGTAAIKTVELDAALGGRAVQYRELQGHETDKFLSYFKPCIIPLEGGAASGFRKPEITKFEPRLYVCKGRRVVRVKQVPFARTSLNHDDVFVLDTESKVYQFNGASSNIQERAKSLEVVQYIKDEYHEGKCDIAVIDDGKLVAESDSGEFWALFGGFAPIGKKNGSDDDSRMESTPGKLYSIVEGEIKIVEGPLSKGMLESNKCYLLDCGAEVYVWVGRVTQLEERKSASLTAEEFISNQKRPRNTHITRVIQGFETLPFRSNFDSWSLGTGTSGSEDGRGKVAALLKQQGINVKGILKATPLKEEIPPLLEGNGKLEVWRVKNVSKAPVPKEDIGKFYSGDCYIILYTYHSGDRKEDYFLCFWLGKQSTQEDQAVAARLTNTMANSLKGRPVQGRILEGKEPPQFIGLFPNMAILKGGLSAGYKKYITEKGINDETYNGDGIALIQVCGTGPHNSKAIQVDPVAESLNSCDCFLLQTGTSLFAWHGNSSALEQQLSVARIAEFLKPGTLLKAVKEGTGQQHFGMHWEGNKAT</sequence>